<dbReference type="EMBL" id="KV921382">
    <property type="protein sequence ID" value="ORE16538.1"/>
    <property type="molecule type" value="Genomic_DNA"/>
</dbReference>
<organism evidence="1 2">
    <name type="scientific">Rhizopus microsporus</name>
    <dbReference type="NCBI Taxonomy" id="58291"/>
    <lineage>
        <taxon>Eukaryota</taxon>
        <taxon>Fungi</taxon>
        <taxon>Fungi incertae sedis</taxon>
        <taxon>Mucoromycota</taxon>
        <taxon>Mucoromycotina</taxon>
        <taxon>Mucoromycetes</taxon>
        <taxon>Mucorales</taxon>
        <taxon>Mucorineae</taxon>
        <taxon>Rhizopodaceae</taxon>
        <taxon>Rhizopus</taxon>
    </lineage>
</organism>
<dbReference type="AlphaFoldDB" id="A0A1X0RXB2"/>
<dbReference type="Proteomes" id="UP000242381">
    <property type="component" value="Unassembled WGS sequence"/>
</dbReference>
<sequence length="114" mass="12905">MTITHMKKSLGGELPWFSKVDDVLMHAFRSMLTLKAHLMQLSLADTLMSMIIILTARIETTLLPTVSYITIYKEAVNDEVAGSNSQDFSDTDLLNNAFNPFAFIARLAYYCIFF</sequence>
<accession>A0A1X0RXB2</accession>
<evidence type="ECO:0000313" key="2">
    <source>
        <dbReference type="Proteomes" id="UP000242381"/>
    </source>
</evidence>
<reference evidence="1 2" key="1">
    <citation type="journal article" date="2016" name="Proc. Natl. Acad. Sci. U.S.A.">
        <title>Lipid metabolic changes in an early divergent fungus govern the establishment of a mutualistic symbiosis with endobacteria.</title>
        <authorList>
            <person name="Lastovetsky O.A."/>
            <person name="Gaspar M.L."/>
            <person name="Mondo S.J."/>
            <person name="LaButti K.M."/>
            <person name="Sandor L."/>
            <person name="Grigoriev I.V."/>
            <person name="Henry S.A."/>
            <person name="Pawlowska T.E."/>
        </authorList>
    </citation>
    <scope>NUCLEOTIDE SEQUENCE [LARGE SCALE GENOMIC DNA]</scope>
    <source>
        <strain evidence="1 2">ATCC 11559</strain>
    </source>
</reference>
<gene>
    <name evidence="1" type="ORF">BCV71DRAFT_271519</name>
</gene>
<protein>
    <submittedName>
        <fullName evidence="1">Uncharacterized protein</fullName>
    </submittedName>
</protein>
<evidence type="ECO:0000313" key="1">
    <source>
        <dbReference type="EMBL" id="ORE16538.1"/>
    </source>
</evidence>
<proteinExistence type="predicted"/>
<name>A0A1X0RXB2_RHIZD</name>